<gene>
    <name evidence="1" type="ORF">FO014_01925</name>
</gene>
<sequence length="75" mass="8413">MVWFTSSNCCLACRPSTSGKVKNRASALFFFFRRRQLFMLPAAPLPSFFVLNLPSSQVRGVFLANGWQSARLALP</sequence>
<proteinExistence type="predicted"/>
<evidence type="ECO:0000313" key="2">
    <source>
        <dbReference type="Proteomes" id="UP000430368"/>
    </source>
</evidence>
<name>A0ABX6GHU9_9GAMM</name>
<evidence type="ECO:0008006" key="3">
    <source>
        <dbReference type="Google" id="ProtNLM"/>
    </source>
</evidence>
<reference evidence="1 2" key="1">
    <citation type="submission" date="2019-07" db="EMBL/GenBank/DDBJ databases">
        <title>Serratia dokdonensis sp. nov., an elicitor of systemic resistance in Nicotiana Tabacum.</title>
        <authorList>
            <person name="Son J.-S."/>
            <person name="Hwang Y.-J."/>
            <person name="Lee S.-Y."/>
            <person name="Ghim S.-Y."/>
        </authorList>
    </citation>
    <scope>NUCLEOTIDE SEQUENCE [LARGE SCALE GENOMIC DNA]</scope>
    <source>
        <strain evidence="1 2">KUDC3025</strain>
    </source>
</reference>
<evidence type="ECO:0000313" key="1">
    <source>
        <dbReference type="EMBL" id="QHA85830.1"/>
    </source>
</evidence>
<dbReference type="Proteomes" id="UP000430368">
    <property type="component" value="Chromosome"/>
</dbReference>
<keyword evidence="2" id="KW-1185">Reference proteome</keyword>
<dbReference type="EMBL" id="CP041764">
    <property type="protein sequence ID" value="QHA85830.1"/>
    <property type="molecule type" value="Genomic_DNA"/>
</dbReference>
<protein>
    <recommendedName>
        <fullName evidence="3">DUF1010 domain-containing protein</fullName>
    </recommendedName>
</protein>
<accession>A0ABX6GHU9</accession>
<organism evidence="1 2">
    <name type="scientific">Serratia rhizosphaerae</name>
    <dbReference type="NCBI Taxonomy" id="2597702"/>
    <lineage>
        <taxon>Bacteria</taxon>
        <taxon>Pseudomonadati</taxon>
        <taxon>Pseudomonadota</taxon>
        <taxon>Gammaproteobacteria</taxon>
        <taxon>Enterobacterales</taxon>
        <taxon>Yersiniaceae</taxon>
        <taxon>Serratia</taxon>
    </lineage>
</organism>